<keyword evidence="3" id="KW-1185">Reference proteome</keyword>
<evidence type="ECO:0000313" key="2">
    <source>
        <dbReference type="EMBL" id="GKX54170.1"/>
    </source>
</evidence>
<reference evidence="2" key="1">
    <citation type="submission" date="2022-06" db="EMBL/GenBank/DDBJ databases">
        <title>Draft genome sequences of Leminorella grimontii str. JCM5902.</title>
        <authorList>
            <person name="Wakabayashi Y."/>
            <person name="Kojima K."/>
        </authorList>
    </citation>
    <scope>NUCLEOTIDE SEQUENCE</scope>
    <source>
        <strain evidence="2">JCM 5902</strain>
    </source>
</reference>
<keyword evidence="1" id="KW-1133">Transmembrane helix</keyword>
<keyword evidence="1" id="KW-0812">Transmembrane</keyword>
<sequence>MPALTVNAITIGEHEAVRGMGLYTTDLNITNCYLLILFFERRRLRFFQYINN</sequence>
<comment type="caution">
    <text evidence="2">The sequence shown here is derived from an EMBL/GenBank/DDBJ whole genome shotgun (WGS) entry which is preliminary data.</text>
</comment>
<proteinExistence type="predicted"/>
<evidence type="ECO:0000256" key="1">
    <source>
        <dbReference type="SAM" id="Phobius"/>
    </source>
</evidence>
<name>A0AAV5MXX6_9GAMM</name>
<accession>A0AAV5MXX6</accession>
<dbReference type="EMBL" id="BRLH01000001">
    <property type="protein sequence ID" value="GKX54170.1"/>
    <property type="molecule type" value="Genomic_DNA"/>
</dbReference>
<evidence type="ECO:0000313" key="3">
    <source>
        <dbReference type="Proteomes" id="UP001058124"/>
    </source>
</evidence>
<keyword evidence="1" id="KW-0472">Membrane</keyword>
<feature type="transmembrane region" description="Helical" evidence="1">
    <location>
        <begin position="20"/>
        <end position="39"/>
    </location>
</feature>
<dbReference type="AlphaFoldDB" id="A0AAV5MXX6"/>
<gene>
    <name evidence="2" type="ORF">SOASR030_02820</name>
</gene>
<dbReference type="Proteomes" id="UP001058124">
    <property type="component" value="Unassembled WGS sequence"/>
</dbReference>
<protein>
    <submittedName>
        <fullName evidence="2">Uncharacterized protein</fullName>
    </submittedName>
</protein>
<organism evidence="2 3">
    <name type="scientific">Leminorella grimontii</name>
    <dbReference type="NCBI Taxonomy" id="82981"/>
    <lineage>
        <taxon>Bacteria</taxon>
        <taxon>Pseudomonadati</taxon>
        <taxon>Pseudomonadota</taxon>
        <taxon>Gammaproteobacteria</taxon>
        <taxon>Enterobacterales</taxon>
        <taxon>Budviciaceae</taxon>
        <taxon>Leminorella</taxon>
    </lineage>
</organism>